<feature type="domain" description="NUC153" evidence="6">
    <location>
        <begin position="590"/>
        <end position="618"/>
    </location>
</feature>
<dbReference type="InterPro" id="IPR056750">
    <property type="entry name" value="RRM_ESF1"/>
</dbReference>
<feature type="region of interest" description="Disordered" evidence="5">
    <location>
        <begin position="137"/>
        <end position="162"/>
    </location>
</feature>
<dbReference type="PANTHER" id="PTHR12202:SF0">
    <property type="entry name" value="ESF1 HOMOLOG"/>
    <property type="match status" value="1"/>
</dbReference>
<feature type="region of interest" description="Disordered" evidence="5">
    <location>
        <begin position="471"/>
        <end position="534"/>
    </location>
</feature>
<evidence type="ECO:0000256" key="1">
    <source>
        <dbReference type="ARBA" id="ARBA00004604"/>
    </source>
</evidence>
<feature type="compositionally biased region" description="Basic and acidic residues" evidence="5">
    <location>
        <begin position="553"/>
        <end position="567"/>
    </location>
</feature>
<comment type="subcellular location">
    <subcellularLocation>
        <location evidence="1">Nucleus</location>
        <location evidence="1">Nucleolus</location>
    </subcellularLocation>
</comment>
<gene>
    <name evidence="8" type="ORF">QE152_g14346</name>
</gene>
<evidence type="ECO:0000259" key="6">
    <source>
        <dbReference type="Pfam" id="PF08159"/>
    </source>
</evidence>
<evidence type="ECO:0000313" key="9">
    <source>
        <dbReference type="Proteomes" id="UP001458880"/>
    </source>
</evidence>
<feature type="compositionally biased region" description="Basic residues" evidence="5">
    <location>
        <begin position="471"/>
        <end position="481"/>
    </location>
</feature>
<feature type="region of interest" description="Disordered" evidence="5">
    <location>
        <begin position="381"/>
        <end position="434"/>
    </location>
</feature>
<dbReference type="GO" id="GO:0005730">
    <property type="term" value="C:nucleolus"/>
    <property type="evidence" value="ECO:0007669"/>
    <property type="project" value="UniProtKB-SubCell"/>
</dbReference>
<feature type="compositionally biased region" description="Basic and acidic residues" evidence="5">
    <location>
        <begin position="417"/>
        <end position="430"/>
    </location>
</feature>
<feature type="region of interest" description="Disordered" evidence="5">
    <location>
        <begin position="624"/>
        <end position="650"/>
    </location>
</feature>
<keyword evidence="4" id="KW-0539">Nucleus</keyword>
<feature type="compositionally biased region" description="Acidic residues" evidence="5">
    <location>
        <begin position="72"/>
        <end position="81"/>
    </location>
</feature>
<evidence type="ECO:0000259" key="7">
    <source>
        <dbReference type="Pfam" id="PF25121"/>
    </source>
</evidence>
<dbReference type="Pfam" id="PF25121">
    <property type="entry name" value="RRM_ESF1"/>
    <property type="match status" value="1"/>
</dbReference>
<evidence type="ECO:0000256" key="4">
    <source>
        <dbReference type="ARBA" id="ARBA00023242"/>
    </source>
</evidence>
<dbReference type="AlphaFoldDB" id="A0AAW1L9B0"/>
<proteinExistence type="inferred from homology"/>
<keyword evidence="9" id="KW-1185">Reference proteome</keyword>
<feature type="region of interest" description="Disordered" evidence="5">
    <location>
        <begin position="553"/>
        <end position="574"/>
    </location>
</feature>
<reference evidence="8 9" key="1">
    <citation type="journal article" date="2024" name="BMC Genomics">
        <title>De novo assembly and annotation of Popillia japonica's genome with initial clues to its potential as an invasive pest.</title>
        <authorList>
            <person name="Cucini C."/>
            <person name="Boschi S."/>
            <person name="Funari R."/>
            <person name="Cardaioli E."/>
            <person name="Iannotti N."/>
            <person name="Marturano G."/>
            <person name="Paoli F."/>
            <person name="Bruttini M."/>
            <person name="Carapelli A."/>
            <person name="Frati F."/>
            <person name="Nardi F."/>
        </authorList>
    </citation>
    <scope>NUCLEOTIDE SEQUENCE [LARGE SCALE GENOMIC DNA]</scope>
    <source>
        <strain evidence="8">DMR45628</strain>
    </source>
</reference>
<evidence type="ECO:0000256" key="3">
    <source>
        <dbReference type="ARBA" id="ARBA00023054"/>
    </source>
</evidence>
<evidence type="ECO:0000313" key="8">
    <source>
        <dbReference type="EMBL" id="KAK9730658.1"/>
    </source>
</evidence>
<dbReference type="InterPro" id="IPR012580">
    <property type="entry name" value="NUC153"/>
</dbReference>
<feature type="compositionally biased region" description="Basic and acidic residues" evidence="5">
    <location>
        <begin position="624"/>
        <end position="645"/>
    </location>
</feature>
<dbReference type="InterPro" id="IPR039754">
    <property type="entry name" value="Esf1"/>
</dbReference>
<dbReference type="GO" id="GO:0003723">
    <property type="term" value="F:RNA binding"/>
    <property type="evidence" value="ECO:0007669"/>
    <property type="project" value="TreeGrafter"/>
</dbReference>
<sequence>MEDQRFTHVATDPKFRRIPKTERKVKIDKRFKSMFKDKKFKVKYSVDSRGRPVNYTSTENLKRYYHLSSEESSTEEDEEEDGKQTEPGKFVKAPKDLAEESETESNDLTVNNNNIQVSSDIKKKLKNLQVDYARGESRLFSESSSDDESEPEDVHTGEIEHNWGELDADAERTDDITCRLAACNMDWDRIRAVDLMVLFNSFLPQGGIIKSVVIYPSEFGKQRLQEEEVKGPIELVEEKLDQDEDEENEEGAKYHMEKLRKYQLNRLKYYYAVITCDTPNTANKIYSECDGMEYESSATKIDLRFVPDDMSFDEEPREICNKLPEITKYQPKFFTTTALQQAKVNLTWDETNPERIELTQKLASGKLEDIDENDLQAYLASSSGEDDENEEPKPSESESDTEQTNPIDKYRALLSEIESKENEKKQKDVEMEISWGIDLQKKTDKLIKQKQLVSEDKTPFQLYLDKRKEKLKAKREEKKKKSQDINGGSDDDAGSDIPSDIDMNDPYFAEEFNNQDFKQKKTSKSKQIDTIDEADKQKEAELELLLMHEDNKNHFDMKKIQENENKTKSKKKRKKVLEETVDDFEVNADDERFSALYTSHHYNIDPTDSRYKKTKGMQKLITEKLKRRNEEVQEESKKKPKRNAELDVLIKSVKRKAHDYVNKKS</sequence>
<dbReference type="PANTHER" id="PTHR12202">
    <property type="entry name" value="ESF1 HOMOLOG"/>
    <property type="match status" value="1"/>
</dbReference>
<feature type="compositionally biased region" description="Basic and acidic residues" evidence="5">
    <location>
        <begin position="152"/>
        <end position="162"/>
    </location>
</feature>
<dbReference type="GO" id="GO:0006364">
    <property type="term" value="P:rRNA processing"/>
    <property type="evidence" value="ECO:0007669"/>
    <property type="project" value="InterPro"/>
</dbReference>
<dbReference type="Proteomes" id="UP001458880">
    <property type="component" value="Unassembled WGS sequence"/>
</dbReference>
<evidence type="ECO:0000256" key="2">
    <source>
        <dbReference type="ARBA" id="ARBA00009087"/>
    </source>
</evidence>
<feature type="region of interest" description="Disordered" evidence="5">
    <location>
        <begin position="49"/>
        <end position="111"/>
    </location>
</feature>
<evidence type="ECO:0000256" key="5">
    <source>
        <dbReference type="SAM" id="MobiDB-lite"/>
    </source>
</evidence>
<organism evidence="8 9">
    <name type="scientific">Popillia japonica</name>
    <name type="common">Japanese beetle</name>
    <dbReference type="NCBI Taxonomy" id="7064"/>
    <lineage>
        <taxon>Eukaryota</taxon>
        <taxon>Metazoa</taxon>
        <taxon>Ecdysozoa</taxon>
        <taxon>Arthropoda</taxon>
        <taxon>Hexapoda</taxon>
        <taxon>Insecta</taxon>
        <taxon>Pterygota</taxon>
        <taxon>Neoptera</taxon>
        <taxon>Endopterygota</taxon>
        <taxon>Coleoptera</taxon>
        <taxon>Polyphaga</taxon>
        <taxon>Scarabaeiformia</taxon>
        <taxon>Scarabaeidae</taxon>
        <taxon>Rutelinae</taxon>
        <taxon>Popillia</taxon>
    </lineage>
</organism>
<feature type="domain" description="ESF1 RRM" evidence="7">
    <location>
        <begin position="177"/>
        <end position="320"/>
    </location>
</feature>
<keyword evidence="3" id="KW-0175">Coiled coil</keyword>
<comment type="caution">
    <text evidence="8">The sequence shown here is derived from an EMBL/GenBank/DDBJ whole genome shotgun (WGS) entry which is preliminary data.</text>
</comment>
<protein>
    <submittedName>
        <fullName evidence="8">NUC153 domain</fullName>
    </submittedName>
</protein>
<comment type="similarity">
    <text evidence="2">Belongs to the ESF1 family.</text>
</comment>
<dbReference type="Pfam" id="PF08159">
    <property type="entry name" value="NUC153"/>
    <property type="match status" value="1"/>
</dbReference>
<dbReference type="EMBL" id="JASPKY010000144">
    <property type="protein sequence ID" value="KAK9730658.1"/>
    <property type="molecule type" value="Genomic_DNA"/>
</dbReference>
<name>A0AAW1L9B0_POPJA</name>
<accession>A0AAW1L9B0</accession>